<comment type="caution">
    <text evidence="1">The sequence shown here is derived from an EMBL/GenBank/DDBJ whole genome shotgun (WGS) entry which is preliminary data.</text>
</comment>
<accession>A0A1F4XI73</accession>
<sequence length="172" mass="19765">MKRIGEVIAIQEPEITIEFYGSGSDCVVGMIVSTEDGNKFGIVHTIHSVLIEEGKVGQAFGSEQSTDEQLKQDFPHLKNSLRLLAKAYTWHQDNSPLLLNQGVYSNNQPELLNKREYWQTVKLLPLPALERHIAWLRTEDDQFNDDIYLEKLSSMSRPLAWEIFLHQENKRG</sequence>
<organism evidence="1 2">
    <name type="scientific">Candidatus Abawacabacteria bacterium RBG_16_42_10</name>
    <dbReference type="NCBI Taxonomy" id="1817814"/>
    <lineage>
        <taxon>Bacteria</taxon>
        <taxon>Candidatus Abawacaibacteriota</taxon>
    </lineage>
</organism>
<protein>
    <submittedName>
        <fullName evidence="1">Uncharacterized protein</fullName>
    </submittedName>
</protein>
<name>A0A1F4XI73_9BACT</name>
<reference evidence="1 2" key="1">
    <citation type="journal article" date="2016" name="Nat. Commun.">
        <title>Thousands of microbial genomes shed light on interconnected biogeochemical processes in an aquifer system.</title>
        <authorList>
            <person name="Anantharaman K."/>
            <person name="Brown C.T."/>
            <person name="Hug L.A."/>
            <person name="Sharon I."/>
            <person name="Castelle C.J."/>
            <person name="Probst A.J."/>
            <person name="Thomas B.C."/>
            <person name="Singh A."/>
            <person name="Wilkins M.J."/>
            <person name="Karaoz U."/>
            <person name="Brodie E.L."/>
            <person name="Williams K.H."/>
            <person name="Hubbard S.S."/>
            <person name="Banfield J.F."/>
        </authorList>
    </citation>
    <scope>NUCLEOTIDE SEQUENCE [LARGE SCALE GENOMIC DNA]</scope>
</reference>
<dbReference type="EMBL" id="MEWR01000027">
    <property type="protein sequence ID" value="OGC81427.1"/>
    <property type="molecule type" value="Genomic_DNA"/>
</dbReference>
<evidence type="ECO:0000313" key="2">
    <source>
        <dbReference type="Proteomes" id="UP000177614"/>
    </source>
</evidence>
<dbReference type="STRING" id="1817814.A2V81_04195"/>
<gene>
    <name evidence="1" type="ORF">A2V81_04195</name>
</gene>
<evidence type="ECO:0000313" key="1">
    <source>
        <dbReference type="EMBL" id="OGC81427.1"/>
    </source>
</evidence>
<proteinExistence type="predicted"/>
<dbReference type="Proteomes" id="UP000177614">
    <property type="component" value="Unassembled WGS sequence"/>
</dbReference>
<dbReference type="AlphaFoldDB" id="A0A1F4XI73"/>